<proteinExistence type="predicted"/>
<gene>
    <name evidence="1" type="ORF">RH061_11300</name>
</gene>
<name>A0ABY9VM38_9BACI</name>
<dbReference type="Pfam" id="PF07609">
    <property type="entry name" value="DUF1572"/>
    <property type="match status" value="1"/>
</dbReference>
<accession>A0ABY9VM38</accession>
<dbReference type="SUPFAM" id="SSF109854">
    <property type="entry name" value="DinB/YfiT-like putative metalloenzymes"/>
    <property type="match status" value="1"/>
</dbReference>
<dbReference type="EMBL" id="CP134494">
    <property type="protein sequence ID" value="WNF25029.1"/>
    <property type="molecule type" value="Genomic_DNA"/>
</dbReference>
<reference evidence="1 2" key="1">
    <citation type="submission" date="2023-09" db="EMBL/GenBank/DDBJ databases">
        <title>Microbial mechanism of fulvic acid promoting antimony reduction mineralization in rice fields.</title>
        <authorList>
            <person name="Chen G."/>
            <person name="Lan J."/>
        </authorList>
    </citation>
    <scope>NUCLEOTIDE SEQUENCE [LARGE SCALE GENOMIC DNA]</scope>
    <source>
        <strain evidence="1 2">PS1</strain>
    </source>
</reference>
<evidence type="ECO:0000313" key="1">
    <source>
        <dbReference type="EMBL" id="WNF25029.1"/>
    </source>
</evidence>
<dbReference type="InterPro" id="IPR034660">
    <property type="entry name" value="DinB/YfiT-like"/>
</dbReference>
<dbReference type="Proteomes" id="UP001303324">
    <property type="component" value="Chromosome"/>
</dbReference>
<protein>
    <submittedName>
        <fullName evidence="1">DUF1572 family protein</fullName>
    </submittedName>
</protein>
<sequence>MEVFKMDYLKLVTENFKSIKNQSEKAMEQLNLEELHYSASEESNSIAIIAKHMSGNLQSRFREFLTSDGEKPDRNRDGEFEGAFHTKEDLISHWNAGWDVLFQTLSQLSQDDLGKTVYIRNEPHTAIEAIQRQVVHQATHAGQIVYLAKLIKNEEWRTLSIPKGKSQQFNEKMMGI</sequence>
<organism evidence="1 2">
    <name type="scientific">Mesobacillus jeotgali</name>
    <dbReference type="NCBI Taxonomy" id="129985"/>
    <lineage>
        <taxon>Bacteria</taxon>
        <taxon>Bacillati</taxon>
        <taxon>Bacillota</taxon>
        <taxon>Bacilli</taxon>
        <taxon>Bacillales</taxon>
        <taxon>Bacillaceae</taxon>
        <taxon>Mesobacillus</taxon>
    </lineage>
</organism>
<keyword evidence="2" id="KW-1185">Reference proteome</keyword>
<dbReference type="Gene3D" id="1.20.120.450">
    <property type="entry name" value="dinb family like domain"/>
    <property type="match status" value="1"/>
</dbReference>
<evidence type="ECO:0000313" key="2">
    <source>
        <dbReference type="Proteomes" id="UP001303324"/>
    </source>
</evidence>
<dbReference type="InterPro" id="IPR011466">
    <property type="entry name" value="DUF1572"/>
</dbReference>